<gene>
    <name evidence="1" type="ORF">PCAL00307_LOCUS15068</name>
    <name evidence="2" type="ORF">PECAL_6P10990</name>
</gene>
<evidence type="ECO:0000313" key="3">
    <source>
        <dbReference type="Proteomes" id="UP000789595"/>
    </source>
</evidence>
<protein>
    <submittedName>
        <fullName evidence="1">Uncharacterized protein</fullName>
    </submittedName>
</protein>
<dbReference type="AlphaFoldDB" id="A0A7S4EA97"/>
<reference evidence="1" key="1">
    <citation type="submission" date="2021-01" db="EMBL/GenBank/DDBJ databases">
        <authorList>
            <person name="Corre E."/>
            <person name="Pelletier E."/>
            <person name="Niang G."/>
            <person name="Scheremetjew M."/>
            <person name="Finn R."/>
            <person name="Kale V."/>
            <person name="Holt S."/>
            <person name="Cochrane G."/>
            <person name="Meng A."/>
            <person name="Brown T."/>
            <person name="Cohen L."/>
        </authorList>
    </citation>
    <scope>NUCLEOTIDE SEQUENCE</scope>
    <source>
        <strain evidence="1">CCMP1756</strain>
    </source>
</reference>
<sequence length="417" mass="45692">MQLLVALATGAAALVAPTQRALPKTVRQFNFGDFGKSKDYASAQEKIRSYDTTKTVETAKYGKRAIRATQLNGQNVLNPEPACAAFIAFAAFECYLSAQACALAASRFTPSTRVVSRNGERGWFLFSILRLRAGAGKSSGDICPISTIRDWNPDLVTGGVFLFVCAVWLNWYGTFRRLAIDERGIEVVSCSSPRRDPQEQDIEPVPKSWAWGGPDRVEFKDVDDWAILPVVPVLYVREVARTASGSTRQVPYFYAPSFDTKTVEQLFESYGVPQADPEDSVLGKGSQYGAAGVLSYIAWEWAFWIGSFGIAALLFNLYEGHLPDLRFAASLDFNLPLNHIDLLQTKSGMVSIDLPSFPLQFTATNGADFANIAASAFVIVNLARLILPLRLALALATAPFFQETVVAPFNRLTGKAE</sequence>
<name>A0A7S4EA97_9STRA</name>
<organism evidence="1">
    <name type="scientific">Pelagomonas calceolata</name>
    <dbReference type="NCBI Taxonomy" id="35677"/>
    <lineage>
        <taxon>Eukaryota</taxon>
        <taxon>Sar</taxon>
        <taxon>Stramenopiles</taxon>
        <taxon>Ochrophyta</taxon>
        <taxon>Pelagophyceae</taxon>
        <taxon>Pelagomonadales</taxon>
        <taxon>Pelagomonadaceae</taxon>
        <taxon>Pelagomonas</taxon>
    </lineage>
</organism>
<keyword evidence="3" id="KW-1185">Reference proteome</keyword>
<evidence type="ECO:0000313" key="2">
    <source>
        <dbReference type="EMBL" id="CAH0379475.1"/>
    </source>
</evidence>
<dbReference type="Proteomes" id="UP000789595">
    <property type="component" value="Unassembled WGS sequence"/>
</dbReference>
<reference evidence="2" key="2">
    <citation type="submission" date="2021-11" db="EMBL/GenBank/DDBJ databases">
        <authorList>
            <consortium name="Genoscope - CEA"/>
            <person name="William W."/>
        </authorList>
    </citation>
    <scope>NUCLEOTIDE SEQUENCE</scope>
</reference>
<accession>A0A7S4EA97</accession>
<dbReference type="EMBL" id="HBIW01017482">
    <property type="protein sequence ID" value="CAE0699632.1"/>
    <property type="molecule type" value="Transcribed_RNA"/>
</dbReference>
<evidence type="ECO:0000313" key="1">
    <source>
        <dbReference type="EMBL" id="CAE0699632.1"/>
    </source>
</evidence>
<proteinExistence type="predicted"/>
<dbReference type="EMBL" id="CAKKNE010000006">
    <property type="protein sequence ID" value="CAH0379475.1"/>
    <property type="molecule type" value="Genomic_DNA"/>
</dbReference>